<organism evidence="1 2">
    <name type="scientific">Solea senegalensis</name>
    <name type="common">Senegalese sole</name>
    <dbReference type="NCBI Taxonomy" id="28829"/>
    <lineage>
        <taxon>Eukaryota</taxon>
        <taxon>Metazoa</taxon>
        <taxon>Chordata</taxon>
        <taxon>Craniata</taxon>
        <taxon>Vertebrata</taxon>
        <taxon>Euteleostomi</taxon>
        <taxon>Actinopterygii</taxon>
        <taxon>Neopterygii</taxon>
        <taxon>Teleostei</taxon>
        <taxon>Neoteleostei</taxon>
        <taxon>Acanthomorphata</taxon>
        <taxon>Carangaria</taxon>
        <taxon>Pleuronectiformes</taxon>
        <taxon>Pleuronectoidei</taxon>
        <taxon>Soleidae</taxon>
        <taxon>Solea</taxon>
    </lineage>
</organism>
<evidence type="ECO:0000313" key="1">
    <source>
        <dbReference type="EMBL" id="KAG7499247.1"/>
    </source>
</evidence>
<keyword evidence="2" id="KW-1185">Reference proteome</keyword>
<evidence type="ECO:0000313" key="2">
    <source>
        <dbReference type="Proteomes" id="UP000693946"/>
    </source>
</evidence>
<comment type="caution">
    <text evidence="1">The sequence shown here is derived from an EMBL/GenBank/DDBJ whole genome shotgun (WGS) entry which is preliminary data.</text>
</comment>
<protein>
    <submittedName>
        <fullName evidence="1">Uncharacterized protein</fullName>
    </submittedName>
</protein>
<reference evidence="1 2" key="1">
    <citation type="journal article" date="2021" name="Sci. Rep.">
        <title>Chromosome anchoring in Senegalese sole (Solea senegalensis) reveals sex-associated markers and genome rearrangements in flatfish.</title>
        <authorList>
            <person name="Guerrero-Cozar I."/>
            <person name="Gomez-Garrido J."/>
            <person name="Berbel C."/>
            <person name="Martinez-Blanch J.F."/>
            <person name="Alioto T."/>
            <person name="Claros M.G."/>
            <person name="Gagnaire P.A."/>
            <person name="Manchado M."/>
        </authorList>
    </citation>
    <scope>NUCLEOTIDE SEQUENCE [LARGE SCALE GENOMIC DNA]</scope>
    <source>
        <strain evidence="1">Sse05_10M</strain>
    </source>
</reference>
<name>A0AAV6R5H9_SOLSE</name>
<proteinExistence type="predicted"/>
<accession>A0AAV6R5H9</accession>
<gene>
    <name evidence="1" type="ORF">JOB18_033109</name>
</gene>
<sequence length="158" mass="17907">MTLFVAGERDGGELPEIRLPNDPLNAQALKQLLLLLLTLTTNSPRHINWKPELFDSITFPAVQREQLHLGVQTHTIKYTNCLTEDSMDQFLLHRLLTFHHRTVMVEVCEFGICQPGGFTSETAEDPNLENQTAISFLQMLENVFTSVCLCAKLSFFSI</sequence>
<dbReference type="EMBL" id="JAGKHQ010000014">
    <property type="protein sequence ID" value="KAG7499247.1"/>
    <property type="molecule type" value="Genomic_DNA"/>
</dbReference>
<dbReference type="AlphaFoldDB" id="A0AAV6R5H9"/>
<dbReference type="Proteomes" id="UP000693946">
    <property type="component" value="Linkage Group LG21"/>
</dbReference>